<evidence type="ECO:0000256" key="12">
    <source>
        <dbReference type="HAMAP-Rule" id="MF_00974"/>
    </source>
</evidence>
<dbReference type="SMART" id="SM00493">
    <property type="entry name" value="TOPRIM"/>
    <property type="match status" value="1"/>
</dbReference>
<dbReference type="GO" id="GO:0003677">
    <property type="term" value="F:DNA binding"/>
    <property type="evidence" value="ECO:0007669"/>
    <property type="project" value="UniProtKB-KW"/>
</dbReference>
<dbReference type="PANTHER" id="PTHR30313">
    <property type="entry name" value="DNA PRIMASE"/>
    <property type="match status" value="1"/>
</dbReference>
<dbReference type="Pfam" id="PF01807">
    <property type="entry name" value="Zn_ribbon_DnaG"/>
    <property type="match status" value="1"/>
</dbReference>
<dbReference type="Pfam" id="PF10410">
    <property type="entry name" value="DnaB_bind"/>
    <property type="match status" value="1"/>
</dbReference>
<keyword evidence="5 12" id="KW-0235">DNA replication</keyword>
<dbReference type="EC" id="2.7.7.101" evidence="12"/>
<dbReference type="AlphaFoldDB" id="A0A2N0VJD5"/>
<evidence type="ECO:0000256" key="2">
    <source>
        <dbReference type="ARBA" id="ARBA00022515"/>
    </source>
</evidence>
<dbReference type="HAMAP" id="MF_00974">
    <property type="entry name" value="DNA_primase_DnaG"/>
    <property type="match status" value="1"/>
</dbReference>
<dbReference type="EMBL" id="PISP01000001">
    <property type="protein sequence ID" value="PKD44301.1"/>
    <property type="molecule type" value="Genomic_DNA"/>
</dbReference>
<feature type="region of interest" description="Disordered" evidence="16">
    <location>
        <begin position="439"/>
        <end position="483"/>
    </location>
</feature>
<dbReference type="OrthoDB" id="9803773at2"/>
<dbReference type="GO" id="GO:0008270">
    <property type="term" value="F:zinc ion binding"/>
    <property type="evidence" value="ECO:0007669"/>
    <property type="project" value="UniProtKB-UniRule"/>
</dbReference>
<dbReference type="NCBIfam" id="TIGR01391">
    <property type="entry name" value="dnaG"/>
    <property type="match status" value="1"/>
</dbReference>
<accession>A0A2N0VJD5</accession>
<dbReference type="Gene3D" id="3.90.980.10">
    <property type="entry name" value="DNA primase, catalytic core, N-terminal domain"/>
    <property type="match status" value="1"/>
</dbReference>
<evidence type="ECO:0000256" key="3">
    <source>
        <dbReference type="ARBA" id="ARBA00022679"/>
    </source>
</evidence>
<dbReference type="PANTHER" id="PTHR30313:SF2">
    <property type="entry name" value="DNA PRIMASE"/>
    <property type="match status" value="1"/>
</dbReference>
<keyword evidence="4 12" id="KW-0548">Nucleotidyltransferase</keyword>
<dbReference type="GO" id="GO:0005737">
    <property type="term" value="C:cytoplasm"/>
    <property type="evidence" value="ECO:0007669"/>
    <property type="project" value="TreeGrafter"/>
</dbReference>
<feature type="domain" description="Toprim" evidence="17">
    <location>
        <begin position="258"/>
        <end position="339"/>
    </location>
</feature>
<keyword evidence="15" id="KW-0175">Coiled coil</keyword>
<keyword evidence="10 12" id="KW-0238">DNA-binding</keyword>
<evidence type="ECO:0000256" key="11">
    <source>
        <dbReference type="ARBA" id="ARBA00023163"/>
    </source>
</evidence>
<dbReference type="Pfam" id="PF13155">
    <property type="entry name" value="Toprim_2"/>
    <property type="match status" value="1"/>
</dbReference>
<dbReference type="SMART" id="SM00400">
    <property type="entry name" value="ZnF_CHCC"/>
    <property type="match status" value="1"/>
</dbReference>
<dbReference type="Gene3D" id="3.40.1360.10">
    <property type="match status" value="1"/>
</dbReference>
<keyword evidence="9" id="KW-0460">Magnesium</keyword>
<dbReference type="PIRSF" id="PIRSF002811">
    <property type="entry name" value="DnaG"/>
    <property type="match status" value="1"/>
</dbReference>
<comment type="cofactor">
    <cofactor evidence="12 13 14">
        <name>Zn(2+)</name>
        <dbReference type="ChEBI" id="CHEBI:29105"/>
    </cofactor>
    <text evidence="12 13 14">Binds 1 zinc ion per monomer.</text>
</comment>
<keyword evidence="1 12" id="KW-0240">DNA-directed RNA polymerase</keyword>
<organism evidence="18 19">
    <name type="scientific">Rhodohalobacter barkolensis</name>
    <dbReference type="NCBI Taxonomy" id="2053187"/>
    <lineage>
        <taxon>Bacteria</taxon>
        <taxon>Pseudomonadati</taxon>
        <taxon>Balneolota</taxon>
        <taxon>Balneolia</taxon>
        <taxon>Balneolales</taxon>
        <taxon>Balneolaceae</taxon>
        <taxon>Rhodohalobacter</taxon>
    </lineage>
</organism>
<dbReference type="InterPro" id="IPR013264">
    <property type="entry name" value="DNAG_N"/>
</dbReference>
<evidence type="ECO:0000313" key="18">
    <source>
        <dbReference type="EMBL" id="PKD44301.1"/>
    </source>
</evidence>
<dbReference type="GO" id="GO:1990077">
    <property type="term" value="C:primosome complex"/>
    <property type="evidence" value="ECO:0007669"/>
    <property type="project" value="UniProtKB-KW"/>
</dbReference>
<gene>
    <name evidence="12" type="primary">dnaG</name>
    <name evidence="18" type="ORF">CWD77_02205</name>
</gene>
<name>A0A2N0VJD5_9BACT</name>
<dbReference type="InterPro" id="IPR006295">
    <property type="entry name" value="DNA_primase_DnaG"/>
</dbReference>
<reference evidence="18 19" key="1">
    <citation type="submission" date="2017-11" db="EMBL/GenBank/DDBJ databases">
        <title>Rhodohalobacter 15182 sp. nov., isolated from a salt lake.</title>
        <authorList>
            <person name="Han S."/>
        </authorList>
    </citation>
    <scope>NUCLEOTIDE SEQUENCE [LARGE SCALE GENOMIC DNA]</scope>
    <source>
        <strain evidence="18 19">15182</strain>
    </source>
</reference>
<dbReference type="InterPro" id="IPR002694">
    <property type="entry name" value="Znf_CHC2"/>
</dbReference>
<evidence type="ECO:0000256" key="5">
    <source>
        <dbReference type="ARBA" id="ARBA00022705"/>
    </source>
</evidence>
<dbReference type="InterPro" id="IPR019475">
    <property type="entry name" value="DNA_primase_DnaB-bd"/>
</dbReference>
<evidence type="ECO:0000313" key="19">
    <source>
        <dbReference type="Proteomes" id="UP000233398"/>
    </source>
</evidence>
<dbReference type="GO" id="GO:0000428">
    <property type="term" value="C:DNA-directed RNA polymerase complex"/>
    <property type="evidence" value="ECO:0007669"/>
    <property type="project" value="UniProtKB-KW"/>
</dbReference>
<comment type="caution">
    <text evidence="18">The sequence shown here is derived from an EMBL/GenBank/DDBJ whole genome shotgun (WGS) entry which is preliminary data.</text>
</comment>
<dbReference type="InterPro" id="IPR037068">
    <property type="entry name" value="DNA_primase_core_N_sf"/>
</dbReference>
<feature type="compositionally biased region" description="Polar residues" evidence="16">
    <location>
        <begin position="466"/>
        <end position="477"/>
    </location>
</feature>
<sequence length="665" mass="76497">MIPENKKEEIRETADIVEVVGDYVKLKKSGSGFVGLCPFHNEKTPSFHVTPNMGIYKCFGCGESGDVFSFVMAMEGVGFPEALRSLADRYGIDIPDEHVEGDDERTKKREGVYHALKYAGLFFYRHLLETEDAEKARAYLKKRGYDKSIIRKFGLGYAPKNSQLLKAAEKEGIPEEYLAEADLVKPSNRGDGFYDTFRDRLMFPIFNPSGKVIAFAGRILDEEKKTAKYVNSAQTLVYNKSEVVYGVNFSKNDIRKEGEVILVEGYTDVISMHQHGVKNVVSSSGTSLTAGQIKILQRYGNRIVMIYDADSAGQKAMERGMNIALEQGMEVFLMQLPDGEDPDSFVKQFGQESFLDYKRKNAEDFVTFSIHKAEKEGRMESPGDRTAAIKSVLESIALIPEELDRQVYVQHLHQQTQKYRKGSDRELFQLLDKIVADQQKRSRYKERNQSAPSAPVPHSVGDEPPLQQSEYPESTPAQKKKPHYEKEIIRLMLQFGERMIKFIGHNVAEDHFEDDELREFYRDIIKRHIEEEEVTVQHYTNREKPFPTLVGDIVLERYSVSEKYVQKTGNDVKKDRNPFKTAKYSMKPLRLYFLERKRRELTERMKKSEDEEKSKLMKSITKLQKEITRIQKISADELFEDPDFLKNDSSASVSGRFEYKMKGDK</sequence>
<keyword evidence="3 12" id="KW-0808">Transferase</keyword>
<comment type="catalytic activity">
    <reaction evidence="12">
        <text>ssDNA + n NTP = ssDNA/pppN(pN)n-1 hybrid + (n-1) diphosphate.</text>
        <dbReference type="EC" id="2.7.7.101"/>
    </reaction>
</comment>
<dbReference type="InterPro" id="IPR034151">
    <property type="entry name" value="TOPRIM_DnaG_bac"/>
</dbReference>
<dbReference type="Gene3D" id="3.90.580.10">
    <property type="entry name" value="Zinc finger, CHC2-type domain"/>
    <property type="match status" value="1"/>
</dbReference>
<dbReference type="InterPro" id="IPR036977">
    <property type="entry name" value="DNA_primase_Znf_CHC2"/>
</dbReference>
<evidence type="ECO:0000256" key="15">
    <source>
        <dbReference type="SAM" id="Coils"/>
    </source>
</evidence>
<evidence type="ECO:0000256" key="10">
    <source>
        <dbReference type="ARBA" id="ARBA00023125"/>
    </source>
</evidence>
<keyword evidence="6 12" id="KW-0479">Metal-binding</keyword>
<comment type="subunit">
    <text evidence="12">Monomer. Interacts with DnaB.</text>
</comment>
<dbReference type="PROSITE" id="PS50880">
    <property type="entry name" value="TOPRIM"/>
    <property type="match status" value="1"/>
</dbReference>
<evidence type="ECO:0000256" key="7">
    <source>
        <dbReference type="ARBA" id="ARBA00022771"/>
    </source>
</evidence>
<dbReference type="FunFam" id="3.90.580.10:FF:000001">
    <property type="entry name" value="DNA primase"/>
    <property type="match status" value="1"/>
</dbReference>
<dbReference type="FunFam" id="3.40.1360.10:FF:000002">
    <property type="entry name" value="DNA primase"/>
    <property type="match status" value="1"/>
</dbReference>
<dbReference type="SUPFAM" id="SSF57783">
    <property type="entry name" value="Zinc beta-ribbon"/>
    <property type="match status" value="1"/>
</dbReference>
<proteinExistence type="inferred from homology"/>
<evidence type="ECO:0000256" key="16">
    <source>
        <dbReference type="SAM" id="MobiDB-lite"/>
    </source>
</evidence>
<dbReference type="GO" id="GO:0003899">
    <property type="term" value="F:DNA-directed RNA polymerase activity"/>
    <property type="evidence" value="ECO:0007669"/>
    <property type="project" value="UniProtKB-UniRule"/>
</dbReference>
<dbReference type="InterPro" id="IPR030846">
    <property type="entry name" value="DnaG_bac"/>
</dbReference>
<comment type="function">
    <text evidence="12 13">RNA polymerase that catalyzes the synthesis of short RNA molecules used as primers for DNA polymerase during DNA replication.</text>
</comment>
<evidence type="ECO:0000259" key="17">
    <source>
        <dbReference type="PROSITE" id="PS50880"/>
    </source>
</evidence>
<dbReference type="InterPro" id="IPR050219">
    <property type="entry name" value="DnaG_primase"/>
</dbReference>
<feature type="zinc finger region" description="CHC2-type" evidence="12 14">
    <location>
        <begin position="37"/>
        <end position="61"/>
    </location>
</feature>
<dbReference type="SUPFAM" id="SSF56731">
    <property type="entry name" value="DNA primase core"/>
    <property type="match status" value="1"/>
</dbReference>
<dbReference type="Proteomes" id="UP000233398">
    <property type="component" value="Unassembled WGS sequence"/>
</dbReference>
<evidence type="ECO:0000256" key="4">
    <source>
        <dbReference type="ARBA" id="ARBA00022695"/>
    </source>
</evidence>
<comment type="domain">
    <text evidence="12">Contains an N-terminal zinc-binding domain, a central core domain that contains the primase activity, and a C-terminal DnaB-binding domain.</text>
</comment>
<dbReference type="GO" id="GO:0006269">
    <property type="term" value="P:DNA replication, synthesis of primer"/>
    <property type="evidence" value="ECO:0007669"/>
    <property type="project" value="UniProtKB-UniRule"/>
</dbReference>
<feature type="coiled-coil region" evidence="15">
    <location>
        <begin position="591"/>
        <end position="626"/>
    </location>
</feature>
<keyword evidence="19" id="KW-1185">Reference proteome</keyword>
<dbReference type="CDD" id="cd03364">
    <property type="entry name" value="TOPRIM_DnaG_primases"/>
    <property type="match status" value="1"/>
</dbReference>
<evidence type="ECO:0000256" key="6">
    <source>
        <dbReference type="ARBA" id="ARBA00022723"/>
    </source>
</evidence>
<keyword evidence="2 12" id="KW-0639">Primosome</keyword>
<dbReference type="InterPro" id="IPR006171">
    <property type="entry name" value="TOPRIM_dom"/>
</dbReference>
<keyword evidence="11 12" id="KW-0804">Transcription</keyword>
<feature type="compositionally biased region" description="Basic and acidic residues" evidence="16">
    <location>
        <begin position="439"/>
        <end position="448"/>
    </location>
</feature>
<evidence type="ECO:0000256" key="8">
    <source>
        <dbReference type="ARBA" id="ARBA00022833"/>
    </source>
</evidence>
<evidence type="ECO:0000256" key="1">
    <source>
        <dbReference type="ARBA" id="ARBA00022478"/>
    </source>
</evidence>
<dbReference type="Pfam" id="PF08275">
    <property type="entry name" value="DNAG_N"/>
    <property type="match status" value="1"/>
</dbReference>
<keyword evidence="8 12" id="KW-0862">Zinc</keyword>
<keyword evidence="7 12" id="KW-0863">Zinc-finger</keyword>
<evidence type="ECO:0000256" key="14">
    <source>
        <dbReference type="PIRSR" id="PIRSR002811-1"/>
    </source>
</evidence>
<comment type="similarity">
    <text evidence="12 13">Belongs to the DnaG primase family.</text>
</comment>
<protein>
    <recommendedName>
        <fullName evidence="12 13">DNA primase</fullName>
        <ecNumber evidence="12">2.7.7.101</ecNumber>
    </recommendedName>
</protein>
<evidence type="ECO:0000256" key="9">
    <source>
        <dbReference type="ARBA" id="ARBA00022842"/>
    </source>
</evidence>
<evidence type="ECO:0000256" key="13">
    <source>
        <dbReference type="PIRNR" id="PIRNR002811"/>
    </source>
</evidence>